<dbReference type="InterPro" id="IPR001387">
    <property type="entry name" value="Cro/C1-type_HTH"/>
</dbReference>
<dbReference type="Proteomes" id="UP000326505">
    <property type="component" value="Chromosome"/>
</dbReference>
<evidence type="ECO:0000256" key="1">
    <source>
        <dbReference type="SAM" id="MobiDB-lite"/>
    </source>
</evidence>
<dbReference type="Gene3D" id="1.10.260.40">
    <property type="entry name" value="lambda repressor-like DNA-binding domains"/>
    <property type="match status" value="1"/>
</dbReference>
<evidence type="ECO:0000259" key="2">
    <source>
        <dbReference type="PROSITE" id="PS50943"/>
    </source>
</evidence>
<gene>
    <name evidence="3" type="ORF">CP982_01450</name>
</gene>
<name>A0A5P2X3F8_STRST</name>
<evidence type="ECO:0000313" key="4">
    <source>
        <dbReference type="Proteomes" id="UP000326505"/>
    </source>
</evidence>
<proteinExistence type="predicted"/>
<accession>A0A5P2X3F8</accession>
<dbReference type="KEGG" id="sspb:CP982_01450"/>
<feature type="domain" description="HTH cro/C1-type" evidence="2">
    <location>
        <begin position="105"/>
        <end position="156"/>
    </location>
</feature>
<dbReference type="OrthoDB" id="3542608at2"/>
<dbReference type="AlphaFoldDB" id="A0A5P2X3F8"/>
<organism evidence="3 4">
    <name type="scientific">Streptomyces spectabilis</name>
    <dbReference type="NCBI Taxonomy" id="68270"/>
    <lineage>
        <taxon>Bacteria</taxon>
        <taxon>Bacillati</taxon>
        <taxon>Actinomycetota</taxon>
        <taxon>Actinomycetes</taxon>
        <taxon>Kitasatosporales</taxon>
        <taxon>Streptomycetaceae</taxon>
        <taxon>Streptomyces</taxon>
    </lineage>
</organism>
<protein>
    <submittedName>
        <fullName evidence="3">XRE family transcriptional regulator</fullName>
    </submittedName>
</protein>
<feature type="region of interest" description="Disordered" evidence="1">
    <location>
        <begin position="1"/>
        <end position="75"/>
    </location>
</feature>
<dbReference type="Pfam" id="PF13560">
    <property type="entry name" value="HTH_31"/>
    <property type="match status" value="1"/>
</dbReference>
<dbReference type="CDD" id="cd00093">
    <property type="entry name" value="HTH_XRE"/>
    <property type="match status" value="1"/>
</dbReference>
<dbReference type="SUPFAM" id="SSF47413">
    <property type="entry name" value="lambda repressor-like DNA-binding domains"/>
    <property type="match status" value="1"/>
</dbReference>
<dbReference type="EMBL" id="CP023690">
    <property type="protein sequence ID" value="QEV57550.1"/>
    <property type="molecule type" value="Genomic_DNA"/>
</dbReference>
<dbReference type="PROSITE" id="PS50943">
    <property type="entry name" value="HTH_CROC1"/>
    <property type="match status" value="1"/>
</dbReference>
<dbReference type="SMART" id="SM00530">
    <property type="entry name" value="HTH_XRE"/>
    <property type="match status" value="1"/>
</dbReference>
<dbReference type="PANTHER" id="PTHR35010">
    <property type="entry name" value="BLL4672 PROTEIN-RELATED"/>
    <property type="match status" value="1"/>
</dbReference>
<dbReference type="InterPro" id="IPR041413">
    <property type="entry name" value="MLTR_LBD"/>
</dbReference>
<reference evidence="3 4" key="1">
    <citation type="submission" date="2017-09" db="EMBL/GenBank/DDBJ databases">
        <authorList>
            <person name="Lee N."/>
            <person name="Cho B.-K."/>
        </authorList>
    </citation>
    <scope>NUCLEOTIDE SEQUENCE [LARGE SCALE GENOMIC DNA]</scope>
    <source>
        <strain evidence="3 4">ATCC 27465</strain>
    </source>
</reference>
<feature type="compositionally biased region" description="Basic residues" evidence="1">
    <location>
        <begin position="12"/>
        <end position="28"/>
    </location>
</feature>
<dbReference type="Gene3D" id="3.30.450.180">
    <property type="match status" value="1"/>
</dbReference>
<sequence length="351" mass="38947">MDELLEREARTRKTRRARSAKRAGRVTRTRPEPSLRRNAVSHETPLRAGTVGGGPVRATPSGGAGRADNRRMAPSSALPDLAHFLRSRRARLTPEAVGLSRSSTRRLHGLRRAEVAALAGISPEYYTRLEQGRQRRPSPDVLDALATALRLDDDGRRHLHRLGTGSPSHQAGAATATAPHVPETTLRLLDSLTLYPAHVVTPMRDIVAWNRAESWLLFDYAELPAPRRNFAWFVFCDPRAPELLADWEKVARGNVHRLRHALAADPHNERGRRLVAELTRQSSRFAAIWDEHDVRGPTTGSHGFRHPQAGRLDLDYAAYVVPGARPLELVVLTAEEGSPTHEALKRAAAER</sequence>
<feature type="compositionally biased region" description="Basic and acidic residues" evidence="1">
    <location>
        <begin position="1"/>
        <end position="11"/>
    </location>
</feature>
<dbReference type="GO" id="GO:0003677">
    <property type="term" value="F:DNA binding"/>
    <property type="evidence" value="ECO:0007669"/>
    <property type="project" value="InterPro"/>
</dbReference>
<dbReference type="PANTHER" id="PTHR35010:SF2">
    <property type="entry name" value="BLL4672 PROTEIN"/>
    <property type="match status" value="1"/>
</dbReference>
<evidence type="ECO:0000313" key="3">
    <source>
        <dbReference type="EMBL" id="QEV57550.1"/>
    </source>
</evidence>
<dbReference type="InterPro" id="IPR010982">
    <property type="entry name" value="Lambda_DNA-bd_dom_sf"/>
</dbReference>
<dbReference type="Pfam" id="PF17765">
    <property type="entry name" value="MLTR_LBD"/>
    <property type="match status" value="1"/>
</dbReference>